<reference evidence="2 3" key="1">
    <citation type="journal article" date="2014" name="Genome Biol. Evol.">
        <title>The secreted proteins of Achlya hypogyna and Thraustotheca clavata identify the ancestral oomycete secretome and reveal gene acquisitions by horizontal gene transfer.</title>
        <authorList>
            <person name="Misner I."/>
            <person name="Blouin N."/>
            <person name="Leonard G."/>
            <person name="Richards T.A."/>
            <person name="Lane C.E."/>
        </authorList>
    </citation>
    <scope>NUCLEOTIDE SEQUENCE [LARGE SCALE GENOMIC DNA]</scope>
    <source>
        <strain evidence="2 3">ATCC 34112</strain>
    </source>
</reference>
<dbReference type="InterPro" id="IPR030383">
    <property type="entry name" value="G_VLIG_dom"/>
</dbReference>
<protein>
    <recommendedName>
        <fullName evidence="1">VLIG-type G domain-containing protein</fullName>
    </recommendedName>
</protein>
<evidence type="ECO:0000313" key="2">
    <source>
        <dbReference type="EMBL" id="OQR80995.1"/>
    </source>
</evidence>
<dbReference type="Proteomes" id="UP000243217">
    <property type="component" value="Unassembled WGS sequence"/>
</dbReference>
<dbReference type="PANTHER" id="PTHR22796">
    <property type="entry name" value="URG4-RELATED"/>
    <property type="match status" value="1"/>
</dbReference>
<gene>
    <name evidence="2" type="ORF">THRCLA_11895</name>
</gene>
<dbReference type="Pfam" id="PF25683">
    <property type="entry name" value="URGCP_GTPase"/>
    <property type="match status" value="1"/>
</dbReference>
<accession>A0A1V9Y5J2</accession>
<dbReference type="GO" id="GO:0005525">
    <property type="term" value="F:GTP binding"/>
    <property type="evidence" value="ECO:0007669"/>
    <property type="project" value="InterPro"/>
</dbReference>
<feature type="domain" description="VLIG-type G" evidence="1">
    <location>
        <begin position="121"/>
        <end position="226"/>
    </location>
</feature>
<dbReference type="Gene3D" id="3.40.50.300">
    <property type="entry name" value="P-loop containing nucleotide triphosphate hydrolases"/>
    <property type="match status" value="1"/>
</dbReference>
<sequence>MAIMNLEHYLSLSCSLLSMQARNGYRQAKNIFNTQPNKYNEEAYFQALENWSLMVTGTEHLWRELSHLFVADPISYSLFPRLAAQHLLDGFPIELMDGDAAMVNVIWIKAILNQLDDVLSNARIFVLSIMGVQSSGKSTLLNYMFGVRFCTSVSRCTRGVNLQLLQCDDRSEYEYILLLDTEGIRSPEHIGEEDTILPADATIILTKGESTTTISEILPIVLSVFLDSELAENISGQLASKFYFVFNQIDVSQSANMEIIVNTLMENLRINAEKIEAIRVNKMPTTFESEQCNAATNKSSIRHWNTFQVNIGDEKVSDVRFLGTIKGSVEPPFDTPHEDFGKRLIDFRDYIHKRATQQYENGLQWKARSITEFNIYLDVVWNCINNSNFQLNFLAAHERMLYEVLIKSIANLKQEMAKVYTEALDQVLHIICEDEANKVVLEDNPRKYEYCMKNIVQEAIMQLDTQARKNIEEPKVAKWRQDQLIKWEKHCKSQEKHAISMVEEKVVQVFHFGSQVVKYRQQLQTLIQNRVADGNFNSEQDFPKVFEEVVNEIQQEHPSLVHDVSANVDKIFFESGLLNPYECQMIKIGRTEHEENLFSSLFEKGRSFFSRKPTLTKEDVDKRVVETIEKTLITTVCYSDDIVMENIYQVKCILVMDEIPTSLKNIGLYKLYTTLHDRMRQIQSNWDDENGILSKFKKCEGAMKEFAINLSKGFEAEELLFKTIDCWLKENFCNTVAQHLYDDIAVDLKKQNWVLNAKAMQALIDKSLIKSFRENNMSEVLDALLKPVDYTKQILDHMIKNQIEQQADDTFSKILTIVQKCINKAAECALKSHVNRTSCFWSTLQTNLQKKLKLSGTSDLVLNMPDVNEMLMNCDASGPEVFTRNDKSLISKILQTLDNEKLNKSSFASKDAARGILKNIFDVSFGANEGIVPRCGEPCPRCSCPCIKAFNHISASNDRHDTYHQPGGLVGGHLAINNELFELSCVGAVIKDWLMIFKENDKEIEIPYKDFENVFPTWALPTIQQPLPLREYIFAHCQDELATKYNRKKCSNVPAKYYSHDLDDIERQLNRQLLGS</sequence>
<comment type="caution">
    <text evidence="2">The sequence shown here is derived from an EMBL/GenBank/DDBJ whole genome shotgun (WGS) entry which is preliminary data.</text>
</comment>
<dbReference type="SUPFAM" id="SSF52540">
    <property type="entry name" value="P-loop containing nucleoside triphosphate hydrolases"/>
    <property type="match status" value="1"/>
</dbReference>
<name>A0A1V9Y5J2_9STRA</name>
<dbReference type="AlphaFoldDB" id="A0A1V9Y5J2"/>
<evidence type="ECO:0000313" key="3">
    <source>
        <dbReference type="Proteomes" id="UP000243217"/>
    </source>
</evidence>
<dbReference type="InterPro" id="IPR027417">
    <property type="entry name" value="P-loop_NTPase"/>
</dbReference>
<organism evidence="2 3">
    <name type="scientific">Thraustotheca clavata</name>
    <dbReference type="NCBI Taxonomy" id="74557"/>
    <lineage>
        <taxon>Eukaryota</taxon>
        <taxon>Sar</taxon>
        <taxon>Stramenopiles</taxon>
        <taxon>Oomycota</taxon>
        <taxon>Saprolegniomycetes</taxon>
        <taxon>Saprolegniales</taxon>
        <taxon>Achlyaceae</taxon>
        <taxon>Thraustotheca</taxon>
    </lineage>
</organism>
<dbReference type="PROSITE" id="PS51717">
    <property type="entry name" value="G_VLIG"/>
    <property type="match status" value="1"/>
</dbReference>
<dbReference type="OrthoDB" id="167077at2759"/>
<evidence type="ECO:0000259" key="1">
    <source>
        <dbReference type="PROSITE" id="PS51717"/>
    </source>
</evidence>
<keyword evidence="3" id="KW-1185">Reference proteome</keyword>
<dbReference type="PANTHER" id="PTHR22796:SF1">
    <property type="entry name" value="VWFA DOMAIN-CONTAINING PROTEIN"/>
    <property type="match status" value="1"/>
</dbReference>
<proteinExistence type="predicted"/>
<dbReference type="EMBL" id="JNBS01005088">
    <property type="protein sequence ID" value="OQR80995.1"/>
    <property type="molecule type" value="Genomic_DNA"/>
</dbReference>